<comment type="caution">
    <text evidence="1">The sequence shown here is derived from an EMBL/GenBank/DDBJ whole genome shotgun (WGS) entry which is preliminary data.</text>
</comment>
<reference evidence="1 2" key="1">
    <citation type="journal article" date="2018" name="Plant J.">
        <title>Genome sequences of Chlorella sorokiniana UTEX 1602 and Micractinium conductrix SAG 241.80: implications to maltose excretion by a green alga.</title>
        <authorList>
            <person name="Arriola M.B."/>
            <person name="Velmurugan N."/>
            <person name="Zhang Y."/>
            <person name="Plunkett M.H."/>
            <person name="Hondzo H."/>
            <person name="Barney B.M."/>
        </authorList>
    </citation>
    <scope>NUCLEOTIDE SEQUENCE [LARGE SCALE GENOMIC DNA]</scope>
    <source>
        <strain evidence="2">UTEX 1602</strain>
    </source>
</reference>
<dbReference type="AlphaFoldDB" id="A0A2P6TYS9"/>
<accession>A0A2P6TYS9</accession>
<evidence type="ECO:0000313" key="2">
    <source>
        <dbReference type="Proteomes" id="UP000239899"/>
    </source>
</evidence>
<evidence type="ECO:0000313" key="1">
    <source>
        <dbReference type="EMBL" id="PRW59218.1"/>
    </source>
</evidence>
<gene>
    <name evidence="1" type="ORF">C2E21_2400</name>
</gene>
<name>A0A2P6TYS9_CHLSO</name>
<sequence length="189" mass="20954">MGLGDKERLVVVHHDSGAVEWRIQRPLLSPHDLPPLLALGGMVAWAVVMNWRWTWPQAVASGALVALLVQLLQGLLEVSCETLTFTPGQGVRFEARRRSRLNEQARMVPLSKVDCAIIHEHTTPMRKQRSYLAVALKPEGGRPAASHGSEEMVQAELAFVNTEPRLALVRQVLAELQPLLAGKEPKKKK</sequence>
<protein>
    <submittedName>
        <fullName evidence="1">Uncharacterized protein</fullName>
    </submittedName>
</protein>
<organism evidence="1 2">
    <name type="scientific">Chlorella sorokiniana</name>
    <name type="common">Freshwater green alga</name>
    <dbReference type="NCBI Taxonomy" id="3076"/>
    <lineage>
        <taxon>Eukaryota</taxon>
        <taxon>Viridiplantae</taxon>
        <taxon>Chlorophyta</taxon>
        <taxon>core chlorophytes</taxon>
        <taxon>Trebouxiophyceae</taxon>
        <taxon>Chlorellales</taxon>
        <taxon>Chlorellaceae</taxon>
        <taxon>Chlorella clade</taxon>
        <taxon>Chlorella</taxon>
    </lineage>
</organism>
<dbReference type="OrthoDB" id="10359505at2759"/>
<dbReference type="Proteomes" id="UP000239899">
    <property type="component" value="Unassembled WGS sequence"/>
</dbReference>
<keyword evidence="2" id="KW-1185">Reference proteome</keyword>
<proteinExistence type="predicted"/>
<dbReference type="EMBL" id="LHPG02000004">
    <property type="protein sequence ID" value="PRW59218.1"/>
    <property type="molecule type" value="Genomic_DNA"/>
</dbReference>